<evidence type="ECO:0000256" key="1">
    <source>
        <dbReference type="ARBA" id="ARBA00004127"/>
    </source>
</evidence>
<evidence type="ECO:0000256" key="5">
    <source>
        <dbReference type="SAM" id="MobiDB-lite"/>
    </source>
</evidence>
<feature type="transmembrane region" description="Helical" evidence="6">
    <location>
        <begin position="169"/>
        <end position="190"/>
    </location>
</feature>
<sequence>MQESEQMPEHPERLKEPPAPLPTRPPRLEVTPVPPIPDPGNVAADQASTEYSAYRTGLSNHRTGLSEHRTSLSEYRTDLSTHRTDLSEHRTSLSENRTALSNERTEMAMRRTGMSFQRTRMSADRTLMSILRTALSLIGFGFTIFQFFGHLQSSKLLAETSHAPRNFGIALVALGVVMLTLGIGYHLSFMKSLRAERSAMKLDGLIHGESPYPVSLTLITATLLWLLGLLAIASMAFNLGTLG</sequence>
<name>A0ABV7RLM7_9GAMM</name>
<dbReference type="RefSeq" id="WP_386757905.1">
    <property type="nucleotide sequence ID" value="NZ_JBHRXK010000001.1"/>
</dbReference>
<dbReference type="EMBL" id="JBHRXK010000001">
    <property type="protein sequence ID" value="MFC3549511.1"/>
    <property type="molecule type" value="Genomic_DNA"/>
</dbReference>
<evidence type="ECO:0000256" key="4">
    <source>
        <dbReference type="ARBA" id="ARBA00023136"/>
    </source>
</evidence>
<evidence type="ECO:0000313" key="9">
    <source>
        <dbReference type="Proteomes" id="UP001595740"/>
    </source>
</evidence>
<comment type="caution">
    <text evidence="8">The sequence shown here is derived from an EMBL/GenBank/DDBJ whole genome shotgun (WGS) entry which is preliminary data.</text>
</comment>
<keyword evidence="3 6" id="KW-1133">Transmembrane helix</keyword>
<gene>
    <name evidence="8" type="ORF">ACFOLC_00610</name>
</gene>
<dbReference type="InterPro" id="IPR003807">
    <property type="entry name" value="DUF202"/>
</dbReference>
<keyword evidence="4 6" id="KW-0472">Membrane</keyword>
<evidence type="ECO:0000256" key="6">
    <source>
        <dbReference type="SAM" id="Phobius"/>
    </source>
</evidence>
<organism evidence="8 9">
    <name type="scientific">Lysobacter cavernae</name>
    <dbReference type="NCBI Taxonomy" id="1685901"/>
    <lineage>
        <taxon>Bacteria</taxon>
        <taxon>Pseudomonadati</taxon>
        <taxon>Pseudomonadota</taxon>
        <taxon>Gammaproteobacteria</taxon>
        <taxon>Lysobacterales</taxon>
        <taxon>Lysobacteraceae</taxon>
        <taxon>Lysobacter</taxon>
    </lineage>
</organism>
<protein>
    <submittedName>
        <fullName evidence="8">DUF202 domain-containing protein</fullName>
    </submittedName>
</protein>
<keyword evidence="9" id="KW-1185">Reference proteome</keyword>
<comment type="subcellular location">
    <subcellularLocation>
        <location evidence="1">Endomembrane system</location>
        <topology evidence="1">Multi-pass membrane protein</topology>
    </subcellularLocation>
</comment>
<proteinExistence type="predicted"/>
<evidence type="ECO:0000256" key="3">
    <source>
        <dbReference type="ARBA" id="ARBA00022989"/>
    </source>
</evidence>
<evidence type="ECO:0000256" key="2">
    <source>
        <dbReference type="ARBA" id="ARBA00022692"/>
    </source>
</evidence>
<feature type="transmembrane region" description="Helical" evidence="6">
    <location>
        <begin position="130"/>
        <end position="149"/>
    </location>
</feature>
<feature type="transmembrane region" description="Helical" evidence="6">
    <location>
        <begin position="211"/>
        <end position="237"/>
    </location>
</feature>
<reference evidence="9" key="1">
    <citation type="journal article" date="2019" name="Int. J. Syst. Evol. Microbiol.">
        <title>The Global Catalogue of Microorganisms (GCM) 10K type strain sequencing project: providing services to taxonomists for standard genome sequencing and annotation.</title>
        <authorList>
            <consortium name="The Broad Institute Genomics Platform"/>
            <consortium name="The Broad Institute Genome Sequencing Center for Infectious Disease"/>
            <person name="Wu L."/>
            <person name="Ma J."/>
        </authorList>
    </citation>
    <scope>NUCLEOTIDE SEQUENCE [LARGE SCALE GENOMIC DNA]</scope>
    <source>
        <strain evidence="9">KCTC 42875</strain>
    </source>
</reference>
<keyword evidence="2 6" id="KW-0812">Transmembrane</keyword>
<evidence type="ECO:0000259" key="7">
    <source>
        <dbReference type="Pfam" id="PF02656"/>
    </source>
</evidence>
<feature type="region of interest" description="Disordered" evidence="5">
    <location>
        <begin position="1"/>
        <end position="37"/>
    </location>
</feature>
<feature type="compositionally biased region" description="Basic and acidic residues" evidence="5">
    <location>
        <begin position="7"/>
        <end position="16"/>
    </location>
</feature>
<evidence type="ECO:0000313" key="8">
    <source>
        <dbReference type="EMBL" id="MFC3549511.1"/>
    </source>
</evidence>
<feature type="domain" description="DUF202" evidence="7">
    <location>
        <begin position="118"/>
        <end position="188"/>
    </location>
</feature>
<dbReference type="Proteomes" id="UP001595740">
    <property type="component" value="Unassembled WGS sequence"/>
</dbReference>
<dbReference type="Pfam" id="PF02656">
    <property type="entry name" value="DUF202"/>
    <property type="match status" value="1"/>
</dbReference>
<accession>A0ABV7RLM7</accession>